<feature type="region of interest" description="Disordered" evidence="3">
    <location>
        <begin position="85"/>
        <end position="113"/>
    </location>
</feature>
<keyword evidence="5" id="KW-1185">Reference proteome</keyword>
<dbReference type="Proteomes" id="UP000781932">
    <property type="component" value="Unassembled WGS sequence"/>
</dbReference>
<evidence type="ECO:0000256" key="2">
    <source>
        <dbReference type="RuleBase" id="RU369057"/>
    </source>
</evidence>
<evidence type="ECO:0000256" key="1">
    <source>
        <dbReference type="ARBA" id="ARBA00034491"/>
    </source>
</evidence>
<dbReference type="Pfam" id="PF05160">
    <property type="entry name" value="DSS1_SEM1"/>
    <property type="match status" value="1"/>
</dbReference>
<sequence length="131" mass="13853">MASSDAKPAQDKAAADAKAEETTQQQAAAAKKPALGEDDEFEDFPVDVSHLPENCEGSGGGGLYTHPKGTDGIVAPGMNWAQEDTEAAAGGSGTGTTQHLWEESWDDDDTSDDFSAQLKEELKKVDANKRR</sequence>
<gene>
    <name evidence="4" type="ORF">CkaCkLH20_08759</name>
</gene>
<dbReference type="AlphaFoldDB" id="A0A9P6HZR1"/>
<protein>
    <recommendedName>
        <fullName evidence="2">26S proteasome complex subunit SEM1</fullName>
    </recommendedName>
</protein>
<feature type="compositionally biased region" description="Basic and acidic residues" evidence="3">
    <location>
        <begin position="8"/>
        <end position="21"/>
    </location>
</feature>
<reference evidence="4" key="1">
    <citation type="submission" date="2020-03" db="EMBL/GenBank/DDBJ databases">
        <authorList>
            <person name="He L."/>
        </authorList>
    </citation>
    <scope>NUCLEOTIDE SEQUENCE</scope>
    <source>
        <strain evidence="4">CkLH20</strain>
    </source>
</reference>
<dbReference type="EMBL" id="JAATWM020000030">
    <property type="protein sequence ID" value="KAF9873649.1"/>
    <property type="molecule type" value="Genomic_DNA"/>
</dbReference>
<evidence type="ECO:0000313" key="5">
    <source>
        <dbReference type="Proteomes" id="UP000781932"/>
    </source>
</evidence>
<name>A0A9P6HZR1_9PEZI</name>
<dbReference type="PANTHER" id="PTHR16771:SF0">
    <property type="entry name" value="26S PROTEASOME COMPLEX SUBUNIT SEM1"/>
    <property type="match status" value="1"/>
</dbReference>
<dbReference type="GO" id="GO:0006406">
    <property type="term" value="P:mRNA export from nucleus"/>
    <property type="evidence" value="ECO:0007669"/>
    <property type="project" value="UniProtKB-UniRule"/>
</dbReference>
<reference evidence="4" key="2">
    <citation type="submission" date="2020-11" db="EMBL/GenBank/DDBJ databases">
        <title>Whole genome sequencing of Colletotrichum sp.</title>
        <authorList>
            <person name="Li H."/>
        </authorList>
    </citation>
    <scope>NUCLEOTIDE SEQUENCE</scope>
    <source>
        <strain evidence="4">CkLH20</strain>
    </source>
</reference>
<dbReference type="PANTHER" id="PTHR16771">
    <property type="entry name" value="26 PROTEASOME COMPLEX SUBUNIT DSS1"/>
    <property type="match status" value="1"/>
</dbReference>
<feature type="compositionally biased region" description="Low complexity" evidence="3">
    <location>
        <begin position="22"/>
        <end position="33"/>
    </location>
</feature>
<dbReference type="InterPro" id="IPR007834">
    <property type="entry name" value="DSS1_SEM1"/>
</dbReference>
<dbReference type="CDD" id="cd13768">
    <property type="entry name" value="DSS1_Sem1"/>
    <property type="match status" value="1"/>
</dbReference>
<comment type="similarity">
    <text evidence="1 2">Belongs to the DSS1/SEM1 family.</text>
</comment>
<dbReference type="RefSeq" id="XP_038743110.1">
    <property type="nucleotide sequence ID" value="XM_038891474.1"/>
</dbReference>
<comment type="subcellular location">
    <subcellularLocation>
        <location evidence="2">Nucleus</location>
    </subcellularLocation>
</comment>
<organism evidence="4 5">
    <name type="scientific">Colletotrichum karsti</name>
    <dbReference type="NCBI Taxonomy" id="1095194"/>
    <lineage>
        <taxon>Eukaryota</taxon>
        <taxon>Fungi</taxon>
        <taxon>Dikarya</taxon>
        <taxon>Ascomycota</taxon>
        <taxon>Pezizomycotina</taxon>
        <taxon>Sordariomycetes</taxon>
        <taxon>Hypocreomycetidae</taxon>
        <taxon>Glomerellales</taxon>
        <taxon>Glomerellaceae</taxon>
        <taxon>Colletotrichum</taxon>
        <taxon>Colletotrichum boninense species complex</taxon>
    </lineage>
</organism>
<dbReference type="GO" id="GO:0000724">
    <property type="term" value="P:double-strand break repair via homologous recombination"/>
    <property type="evidence" value="ECO:0007669"/>
    <property type="project" value="TreeGrafter"/>
</dbReference>
<dbReference type="GO" id="GO:0043248">
    <property type="term" value="P:proteasome assembly"/>
    <property type="evidence" value="ECO:0007669"/>
    <property type="project" value="UniProtKB-UniRule"/>
</dbReference>
<accession>A0A9P6HZR1</accession>
<proteinExistence type="inferred from homology"/>
<dbReference type="GO" id="GO:0008541">
    <property type="term" value="C:proteasome regulatory particle, lid subcomplex"/>
    <property type="evidence" value="ECO:0007669"/>
    <property type="project" value="UniProtKB-UniRule"/>
</dbReference>
<dbReference type="GO" id="GO:0005634">
    <property type="term" value="C:nucleus"/>
    <property type="evidence" value="ECO:0007669"/>
    <property type="project" value="UniProtKB-SubCell"/>
</dbReference>
<keyword evidence="2" id="KW-0539">Nucleus</keyword>
<feature type="compositionally biased region" description="Acidic residues" evidence="3">
    <location>
        <begin position="103"/>
        <end position="112"/>
    </location>
</feature>
<feature type="region of interest" description="Disordered" evidence="3">
    <location>
        <begin position="1"/>
        <end position="70"/>
    </location>
</feature>
<comment type="caution">
    <text evidence="4">The sequence shown here is derived from an EMBL/GenBank/DDBJ whole genome shotgun (WGS) entry which is preliminary data.</text>
</comment>
<keyword evidence="2" id="KW-0647">Proteasome</keyword>
<feature type="compositionally biased region" description="Acidic residues" evidence="3">
    <location>
        <begin position="36"/>
        <end position="45"/>
    </location>
</feature>
<comment type="function">
    <text evidence="2">Component of the 26S proteasome, a multiprotein complex involved in the ATP-dependent degradation of ubiquitinated proteins.</text>
</comment>
<evidence type="ECO:0000313" key="4">
    <source>
        <dbReference type="EMBL" id="KAF9873649.1"/>
    </source>
</evidence>
<dbReference type="SMART" id="SM01385">
    <property type="entry name" value="DSS1_SEM1"/>
    <property type="match status" value="1"/>
</dbReference>
<dbReference type="GeneID" id="62164548"/>
<evidence type="ECO:0000256" key="3">
    <source>
        <dbReference type="SAM" id="MobiDB-lite"/>
    </source>
</evidence>
<dbReference type="OrthoDB" id="5586203at2759"/>